<dbReference type="PANTHER" id="PTHR18916">
    <property type="entry name" value="DYNACTIN 1-RELATED MICROTUBULE-BINDING"/>
    <property type="match status" value="1"/>
</dbReference>
<dbReference type="Gene3D" id="2.30.30.190">
    <property type="entry name" value="CAP Gly-rich-like domain"/>
    <property type="match status" value="1"/>
</dbReference>
<comment type="caution">
    <text evidence="2">The sequence shown here is derived from an EMBL/GenBank/DDBJ whole genome shotgun (WGS) entry which is preliminary data.</text>
</comment>
<dbReference type="SUPFAM" id="SSF74924">
    <property type="entry name" value="Cap-Gly domain"/>
    <property type="match status" value="1"/>
</dbReference>
<evidence type="ECO:0000259" key="1">
    <source>
        <dbReference type="PROSITE" id="PS50245"/>
    </source>
</evidence>
<dbReference type="SMART" id="SM01052">
    <property type="entry name" value="CAP_GLY"/>
    <property type="match status" value="1"/>
</dbReference>
<dbReference type="InterPro" id="IPR036859">
    <property type="entry name" value="CAP-Gly_dom_sf"/>
</dbReference>
<feature type="domain" description="CAP-Gly" evidence="1">
    <location>
        <begin position="63"/>
        <end position="94"/>
    </location>
</feature>
<dbReference type="InterPro" id="IPR000938">
    <property type="entry name" value="CAP-Gly_domain"/>
</dbReference>
<reference evidence="2" key="1">
    <citation type="submission" date="2021-02" db="EMBL/GenBank/DDBJ databases">
        <authorList>
            <person name="Nowell W R."/>
        </authorList>
    </citation>
    <scope>NUCLEOTIDE SEQUENCE</scope>
</reference>
<dbReference type="Pfam" id="PF01302">
    <property type="entry name" value="CAP_GLY"/>
    <property type="match status" value="1"/>
</dbReference>
<gene>
    <name evidence="2" type="ORF">OKA104_LOCUS31295</name>
</gene>
<organism evidence="2 3">
    <name type="scientific">Adineta steineri</name>
    <dbReference type="NCBI Taxonomy" id="433720"/>
    <lineage>
        <taxon>Eukaryota</taxon>
        <taxon>Metazoa</taxon>
        <taxon>Spiralia</taxon>
        <taxon>Gnathifera</taxon>
        <taxon>Rotifera</taxon>
        <taxon>Eurotatoria</taxon>
        <taxon>Bdelloidea</taxon>
        <taxon>Adinetida</taxon>
        <taxon>Adinetidae</taxon>
        <taxon>Adineta</taxon>
    </lineage>
</organism>
<accession>A0A819QCW2</accession>
<protein>
    <recommendedName>
        <fullName evidence="1">CAP-Gly domain-containing protein</fullName>
    </recommendedName>
</protein>
<evidence type="ECO:0000313" key="2">
    <source>
        <dbReference type="EMBL" id="CAF4026455.1"/>
    </source>
</evidence>
<dbReference type="PROSITE" id="PS50245">
    <property type="entry name" value="CAP_GLY_2"/>
    <property type="match status" value="1"/>
</dbReference>
<name>A0A819QCW2_9BILA</name>
<sequence length="94" mass="10377">MRLVASERKSFLPLRLRPTTDIVGPRPTVPMPIVTETNNKPSLTVGSRVLVNGLKSGTLRYIGIVKFAQGIFCGVELDEPDGKHDGEVKDVRYK</sequence>
<dbReference type="EMBL" id="CAJOAY010003516">
    <property type="protein sequence ID" value="CAF4026455.1"/>
    <property type="molecule type" value="Genomic_DNA"/>
</dbReference>
<dbReference type="PANTHER" id="PTHR18916:SF93">
    <property type="entry name" value="RESTIN HOMOLOG"/>
    <property type="match status" value="1"/>
</dbReference>
<evidence type="ECO:0000313" key="3">
    <source>
        <dbReference type="Proteomes" id="UP000663881"/>
    </source>
</evidence>
<proteinExistence type="predicted"/>
<dbReference type="AlphaFoldDB" id="A0A819QCW2"/>
<dbReference type="Proteomes" id="UP000663881">
    <property type="component" value="Unassembled WGS sequence"/>
</dbReference>